<gene>
    <name evidence="5" type="ORF">BJ554DRAFT_460</name>
</gene>
<dbReference type="AlphaFoldDB" id="A0A8H8DI57"/>
<keyword evidence="6" id="KW-1185">Reference proteome</keyword>
<feature type="compositionally biased region" description="Basic and acidic residues" evidence="3">
    <location>
        <begin position="18"/>
        <end position="30"/>
    </location>
</feature>
<evidence type="ECO:0000256" key="2">
    <source>
        <dbReference type="ARBA" id="ARBA00022786"/>
    </source>
</evidence>
<feature type="domain" description="SKP1 component dimerisation" evidence="4">
    <location>
        <begin position="146"/>
        <end position="173"/>
    </location>
</feature>
<dbReference type="SMART" id="SM00512">
    <property type="entry name" value="Skp1"/>
    <property type="match status" value="1"/>
</dbReference>
<feature type="compositionally biased region" description="Basic and acidic residues" evidence="3">
    <location>
        <begin position="56"/>
        <end position="68"/>
    </location>
</feature>
<reference evidence="5 6" key="1">
    <citation type="journal article" name="Sci. Rep.">
        <title>Genome-scale phylogenetic analyses confirm Olpidium as the closest living zoosporic fungus to the non-flagellated, terrestrial fungi.</title>
        <authorList>
            <person name="Chang Y."/>
            <person name="Rochon D."/>
            <person name="Sekimoto S."/>
            <person name="Wang Y."/>
            <person name="Chovatia M."/>
            <person name="Sandor L."/>
            <person name="Salamov A."/>
            <person name="Grigoriev I.V."/>
            <person name="Stajich J.E."/>
            <person name="Spatafora J.W."/>
        </authorList>
    </citation>
    <scope>NUCLEOTIDE SEQUENCE [LARGE SCALE GENOMIC DNA]</scope>
    <source>
        <strain evidence="5">S191</strain>
    </source>
</reference>
<feature type="compositionally biased region" description="Acidic residues" evidence="3">
    <location>
        <begin position="178"/>
        <end position="189"/>
    </location>
</feature>
<name>A0A8H8DI57_9FUNG</name>
<feature type="region of interest" description="Disordered" evidence="3">
    <location>
        <begin position="178"/>
        <end position="207"/>
    </location>
</feature>
<dbReference type="InterPro" id="IPR036296">
    <property type="entry name" value="SKP1-like_dim_sf"/>
</dbReference>
<keyword evidence="2" id="KW-0833">Ubl conjugation pathway</keyword>
<feature type="compositionally biased region" description="Polar residues" evidence="3">
    <location>
        <begin position="1"/>
        <end position="12"/>
    </location>
</feature>
<comment type="similarity">
    <text evidence="1">Belongs to the SKP1 family.</text>
</comment>
<dbReference type="InterPro" id="IPR016072">
    <property type="entry name" value="Skp1_comp_dimer"/>
</dbReference>
<dbReference type="SUPFAM" id="SSF81382">
    <property type="entry name" value="Skp1 dimerisation domain-like"/>
    <property type="match status" value="1"/>
</dbReference>
<dbReference type="InterPro" id="IPR016897">
    <property type="entry name" value="SKP1"/>
</dbReference>
<evidence type="ECO:0000313" key="5">
    <source>
        <dbReference type="EMBL" id="KAG5459171.1"/>
    </source>
</evidence>
<organism evidence="5 6">
    <name type="scientific">Olpidium bornovanus</name>
    <dbReference type="NCBI Taxonomy" id="278681"/>
    <lineage>
        <taxon>Eukaryota</taxon>
        <taxon>Fungi</taxon>
        <taxon>Fungi incertae sedis</taxon>
        <taxon>Olpidiomycota</taxon>
        <taxon>Olpidiomycotina</taxon>
        <taxon>Olpidiomycetes</taxon>
        <taxon>Olpidiales</taxon>
        <taxon>Olpidiaceae</taxon>
        <taxon>Olpidium</taxon>
    </lineage>
</organism>
<dbReference type="Pfam" id="PF01466">
    <property type="entry name" value="Skp1"/>
    <property type="match status" value="1"/>
</dbReference>
<dbReference type="OrthoDB" id="2342932at2759"/>
<dbReference type="GO" id="GO:0006511">
    <property type="term" value="P:ubiquitin-dependent protein catabolic process"/>
    <property type="evidence" value="ECO:0007669"/>
    <property type="project" value="InterPro"/>
</dbReference>
<feature type="region of interest" description="Disordered" evidence="3">
    <location>
        <begin position="53"/>
        <end position="74"/>
    </location>
</feature>
<feature type="region of interest" description="Disordered" evidence="3">
    <location>
        <begin position="1"/>
        <end position="30"/>
    </location>
</feature>
<accession>A0A8H8DI57</accession>
<proteinExistence type="inferred from homology"/>
<dbReference type="InterPro" id="IPR001232">
    <property type="entry name" value="SKP1-like"/>
</dbReference>
<dbReference type="InterPro" id="IPR011333">
    <property type="entry name" value="SKP1/BTB/POZ_sf"/>
</dbReference>
<protein>
    <recommendedName>
        <fullName evidence="4">SKP1 component dimerisation domain-containing protein</fullName>
    </recommendedName>
</protein>
<sequence length="207" mass="22954">MLATAAVNNESAAQAVADTDRSPESIHIKTRDGSSFTVPLSLLRDSETIQAWLAEQTEKSDKRDDAKPKGTPAAADVDTVPVFEVPHVTPYILKKALQFQLDYADAGEYEEKNFKYEDVKDEYKELSNEDLLQLTMAADILQMARLTRACAEVMAKRMEGKSPEEMKAMFDIDGLQEIDDEKAGEDELEDAKMQIAEEAETDNATAA</sequence>
<dbReference type="PANTHER" id="PTHR11165">
    <property type="entry name" value="SKP1"/>
    <property type="match status" value="1"/>
</dbReference>
<evidence type="ECO:0000256" key="1">
    <source>
        <dbReference type="ARBA" id="ARBA00009993"/>
    </source>
</evidence>
<evidence type="ECO:0000313" key="6">
    <source>
        <dbReference type="Proteomes" id="UP000673691"/>
    </source>
</evidence>
<evidence type="ECO:0000256" key="3">
    <source>
        <dbReference type="SAM" id="MobiDB-lite"/>
    </source>
</evidence>
<dbReference type="Gene3D" id="3.30.710.10">
    <property type="entry name" value="Potassium Channel Kv1.1, Chain A"/>
    <property type="match status" value="1"/>
</dbReference>
<evidence type="ECO:0000259" key="4">
    <source>
        <dbReference type="Pfam" id="PF01466"/>
    </source>
</evidence>
<dbReference type="EMBL" id="JAEFCI010007259">
    <property type="protein sequence ID" value="KAG5459171.1"/>
    <property type="molecule type" value="Genomic_DNA"/>
</dbReference>
<comment type="caution">
    <text evidence="5">The sequence shown here is derived from an EMBL/GenBank/DDBJ whole genome shotgun (WGS) entry which is preliminary data.</text>
</comment>
<dbReference type="Proteomes" id="UP000673691">
    <property type="component" value="Unassembled WGS sequence"/>
</dbReference>